<keyword evidence="8" id="KW-1185">Reference proteome</keyword>
<dbReference type="RefSeq" id="WP_019622123.1">
    <property type="nucleotide sequence ID" value="NZ_AP014545.1"/>
</dbReference>
<dbReference type="SUPFAM" id="SSF90123">
    <property type="entry name" value="ABC transporter transmembrane region"/>
    <property type="match status" value="1"/>
</dbReference>
<keyword evidence="4 5" id="KW-0472">Membrane</keyword>
<feature type="transmembrane region" description="Helical" evidence="5">
    <location>
        <begin position="239"/>
        <end position="261"/>
    </location>
</feature>
<dbReference type="InterPro" id="IPR036640">
    <property type="entry name" value="ABC1_TM_sf"/>
</dbReference>
<evidence type="ECO:0000259" key="6">
    <source>
        <dbReference type="PROSITE" id="PS50929"/>
    </source>
</evidence>
<reference evidence="7 8" key="1">
    <citation type="journal article" date="2008" name="Int. J. Syst. Evol. Microbiol.">
        <title>Amphritea japonica sp. nov. and Amphritea balenae sp. nov., isolated from the sediment adjacent to sperm whale carcasses off Kagoshima, Japan.</title>
        <authorList>
            <person name="Miyazaki M."/>
            <person name="Nogi Y."/>
            <person name="Fujiwara Y."/>
            <person name="Kawato M."/>
            <person name="Nagahama T."/>
            <person name="Kubokawa K."/>
            <person name="Horikoshi K."/>
        </authorList>
    </citation>
    <scope>NUCLEOTIDE SEQUENCE [LARGE SCALE GENOMIC DNA]</scope>
    <source>
        <strain evidence="7 8">ATCC BAA-1530</strain>
    </source>
</reference>
<dbReference type="Proteomes" id="UP000595663">
    <property type="component" value="Chromosome"/>
</dbReference>
<dbReference type="AlphaFoldDB" id="A0A7R6SSK9"/>
<evidence type="ECO:0000256" key="2">
    <source>
        <dbReference type="ARBA" id="ARBA00022692"/>
    </source>
</evidence>
<dbReference type="PROSITE" id="PS50929">
    <property type="entry name" value="ABC_TM1F"/>
    <property type="match status" value="1"/>
</dbReference>
<comment type="subcellular location">
    <subcellularLocation>
        <location evidence="1">Cell membrane</location>
        <topology evidence="1">Multi-pass membrane protein</topology>
    </subcellularLocation>
</comment>
<name>A0A7R6SSK9_9GAMM</name>
<feature type="domain" description="ABC transmembrane type-1" evidence="6">
    <location>
        <begin position="113"/>
        <end position="270"/>
    </location>
</feature>
<evidence type="ECO:0000256" key="1">
    <source>
        <dbReference type="ARBA" id="ARBA00004651"/>
    </source>
</evidence>
<keyword evidence="3 5" id="KW-1133">Transmembrane helix</keyword>
<evidence type="ECO:0000256" key="4">
    <source>
        <dbReference type="ARBA" id="ARBA00023136"/>
    </source>
</evidence>
<dbReference type="KEGG" id="ajp:AMJAP_1101"/>
<evidence type="ECO:0000313" key="7">
    <source>
        <dbReference type="EMBL" id="BBB25697.1"/>
    </source>
</evidence>
<dbReference type="GO" id="GO:0005886">
    <property type="term" value="C:plasma membrane"/>
    <property type="evidence" value="ECO:0007669"/>
    <property type="project" value="UniProtKB-SubCell"/>
</dbReference>
<evidence type="ECO:0000256" key="3">
    <source>
        <dbReference type="ARBA" id="ARBA00022989"/>
    </source>
</evidence>
<sequence length="284" mass="31707">MLTGTLNLKLLLTQYSQGVAVTWGLVLLENIMLALIPLLIGFSIDNLLEGVADQLILLAIIMVLLTGVAVLRRVYDTRMYGAMKVALGLELDQRNLYLNVSTRSARLDMSRELVSFLEDDVPELITGVTQIIISLAILSSFGLGLAMNAAGMTLTMLLLYTFFHRSFLRLNQALNNQTERQVALLTRGFHTSLNRHLSLLLRWEVKLSDREAILYGLIFLLVTGFIVSNLWLATAIPDISAGTIFTIITYSWEFVQAALVLPMTLQGLTRLHEITERINSKKVV</sequence>
<feature type="transmembrane region" description="Helical" evidence="5">
    <location>
        <begin position="131"/>
        <end position="160"/>
    </location>
</feature>
<keyword evidence="2 5" id="KW-0812">Transmembrane</keyword>
<dbReference type="Pfam" id="PF13748">
    <property type="entry name" value="ABC_membrane_3"/>
    <property type="match status" value="1"/>
</dbReference>
<proteinExistence type="predicted"/>
<organism evidence="7 8">
    <name type="scientific">Amphritea japonica ATCC BAA-1530</name>
    <dbReference type="NCBI Taxonomy" id="1278309"/>
    <lineage>
        <taxon>Bacteria</taxon>
        <taxon>Pseudomonadati</taxon>
        <taxon>Pseudomonadota</taxon>
        <taxon>Gammaproteobacteria</taxon>
        <taxon>Oceanospirillales</taxon>
        <taxon>Oceanospirillaceae</taxon>
        <taxon>Amphritea</taxon>
    </lineage>
</organism>
<evidence type="ECO:0000313" key="8">
    <source>
        <dbReference type="Proteomes" id="UP000595663"/>
    </source>
</evidence>
<dbReference type="InterPro" id="IPR011527">
    <property type="entry name" value="ABC1_TM_dom"/>
</dbReference>
<dbReference type="GO" id="GO:0005524">
    <property type="term" value="F:ATP binding"/>
    <property type="evidence" value="ECO:0007669"/>
    <property type="project" value="InterPro"/>
</dbReference>
<gene>
    <name evidence="7" type="ORF">AMJAP_1101</name>
</gene>
<feature type="transmembrane region" description="Helical" evidence="5">
    <location>
        <begin position="55"/>
        <end position="75"/>
    </location>
</feature>
<protein>
    <submittedName>
        <fullName evidence="7">ABC transporter permease protein</fullName>
    </submittedName>
</protein>
<evidence type="ECO:0000256" key="5">
    <source>
        <dbReference type="SAM" id="Phobius"/>
    </source>
</evidence>
<dbReference type="GO" id="GO:0140359">
    <property type="term" value="F:ABC-type transporter activity"/>
    <property type="evidence" value="ECO:0007669"/>
    <property type="project" value="InterPro"/>
</dbReference>
<feature type="transmembrane region" description="Helical" evidence="5">
    <location>
        <begin position="20"/>
        <end position="43"/>
    </location>
</feature>
<dbReference type="EMBL" id="AP014545">
    <property type="protein sequence ID" value="BBB25697.1"/>
    <property type="molecule type" value="Genomic_DNA"/>
</dbReference>
<feature type="transmembrane region" description="Helical" evidence="5">
    <location>
        <begin position="212"/>
        <end position="233"/>
    </location>
</feature>
<accession>A0A7R6SSK9</accession>
<dbReference type="Gene3D" id="1.20.1560.10">
    <property type="entry name" value="ABC transporter type 1, transmembrane domain"/>
    <property type="match status" value="1"/>
</dbReference>